<dbReference type="PIRSF" id="PIRSF002786">
    <property type="entry name" value="XcpX"/>
    <property type="match status" value="1"/>
</dbReference>
<evidence type="ECO:0000256" key="7">
    <source>
        <dbReference type="ARBA" id="ARBA00022927"/>
    </source>
</evidence>
<evidence type="ECO:0000256" key="3">
    <source>
        <dbReference type="ARBA" id="ARBA00022448"/>
    </source>
</evidence>
<proteinExistence type="inferred from homology"/>
<dbReference type="Pfam" id="PF03934">
    <property type="entry name" value="T2SSK"/>
    <property type="match status" value="1"/>
</dbReference>
<evidence type="ECO:0000256" key="2">
    <source>
        <dbReference type="ARBA" id="ARBA00007246"/>
    </source>
</evidence>
<sequence length="321" mass="35040">MSRQRGVALITVLLVVALVSVVCTGLVLRQQLAIRSTGNQLLVRQAQYYAEGGELLAKAILQRDLREGDPRQPLDHLGEPWANPKLSFPLDEGGELRLRIIDLSGRFNLNSLANGSATAAIALQRLRLLLQQLQLPVEYAERLQDWLDQDQENLGGNGAEDAHYLLLQPPYRTGPGLIREVSELRLLLGMKEAEYRRLLPFVSALPVEAKLNVNTASAQVLASLGENVSASALDGVVAMQKRGGYRDLAGFAQQLGVPEVPAGLDIGSQYFQVISEASLGERRQVLVSYLQRGNDGRVRVLARDLGQSGIAPPEPSKESKQ</sequence>
<dbReference type="Gene3D" id="3.30.1300.30">
    <property type="entry name" value="GSPII I/J protein-like"/>
    <property type="match status" value="1"/>
</dbReference>
<reference evidence="13 14" key="1">
    <citation type="submission" date="2020-08" db="EMBL/GenBank/DDBJ databases">
        <authorList>
            <person name="Kim C.M."/>
        </authorList>
    </citation>
    <scope>NUCLEOTIDE SEQUENCE [LARGE SCALE GENOMIC DNA]</scope>
    <source>
        <strain evidence="13 14">SR9</strain>
    </source>
</reference>
<organism evidence="13 14">
    <name type="scientific">Aquipseudomonas guryensis</name>
    <dbReference type="NCBI Taxonomy" id="2759165"/>
    <lineage>
        <taxon>Bacteria</taxon>
        <taxon>Pseudomonadati</taxon>
        <taxon>Pseudomonadota</taxon>
        <taxon>Gammaproteobacteria</taxon>
        <taxon>Pseudomonadales</taxon>
        <taxon>Pseudomonadaceae</taxon>
        <taxon>Aquipseudomonas</taxon>
    </lineage>
</organism>
<protein>
    <recommendedName>
        <fullName evidence="10">Type II secretion system protein K</fullName>
    </recommendedName>
</protein>
<comment type="caution">
    <text evidence="13">The sequence shown here is derived from an EMBL/GenBank/DDBJ whole genome shotgun (WGS) entry which is preliminary data.</text>
</comment>
<comment type="subcellular location">
    <subcellularLocation>
        <location evidence="1 10">Cell inner membrane</location>
    </subcellularLocation>
</comment>
<evidence type="ECO:0000256" key="5">
    <source>
        <dbReference type="ARBA" id="ARBA00022519"/>
    </source>
</evidence>
<dbReference type="InterPro" id="IPR038072">
    <property type="entry name" value="GspK_central_sf"/>
</dbReference>
<evidence type="ECO:0000256" key="1">
    <source>
        <dbReference type="ARBA" id="ARBA00004533"/>
    </source>
</evidence>
<keyword evidence="7" id="KW-0653">Protein transport</keyword>
<dbReference type="RefSeq" id="WP_182833457.1">
    <property type="nucleotide sequence ID" value="NZ_JACJFN010000002.1"/>
</dbReference>
<evidence type="ECO:0000313" key="14">
    <source>
        <dbReference type="Proteomes" id="UP000581189"/>
    </source>
</evidence>
<dbReference type="InterPro" id="IPR049179">
    <property type="entry name" value="T2SSK_SAM-like_2nd"/>
</dbReference>
<keyword evidence="14" id="KW-1185">Reference proteome</keyword>
<dbReference type="SUPFAM" id="SSF54523">
    <property type="entry name" value="Pili subunits"/>
    <property type="match status" value="1"/>
</dbReference>
<keyword evidence="4 10" id="KW-1003">Cell membrane</keyword>
<evidence type="ECO:0000256" key="9">
    <source>
        <dbReference type="ARBA" id="ARBA00023136"/>
    </source>
</evidence>
<dbReference type="AlphaFoldDB" id="A0A7W4DBE9"/>
<feature type="domain" description="T2SS protein K second SAM-like" evidence="11">
    <location>
        <begin position="211"/>
        <end position="264"/>
    </location>
</feature>
<evidence type="ECO:0000256" key="4">
    <source>
        <dbReference type="ARBA" id="ARBA00022475"/>
    </source>
</evidence>
<dbReference type="Gene3D" id="1.10.40.60">
    <property type="entry name" value="EpsJ-like"/>
    <property type="match status" value="2"/>
</dbReference>
<name>A0A7W4DBE9_9GAMM</name>
<dbReference type="NCBIfam" id="NF037980">
    <property type="entry name" value="T2SS_GspK"/>
    <property type="match status" value="1"/>
</dbReference>
<gene>
    <name evidence="13" type="primary">gspK</name>
    <name evidence="13" type="ORF">H3H45_09305</name>
</gene>
<keyword evidence="3 10" id="KW-0813">Transport</keyword>
<keyword evidence="6" id="KW-0812">Transmembrane</keyword>
<feature type="domain" description="T2SS protein K first SAM-like" evidence="12">
    <location>
        <begin position="105"/>
        <end position="206"/>
    </location>
</feature>
<dbReference type="PANTHER" id="PTHR38831">
    <property type="entry name" value="TYPE II SECRETION SYSTEM PROTEIN K"/>
    <property type="match status" value="1"/>
</dbReference>
<evidence type="ECO:0000256" key="10">
    <source>
        <dbReference type="PIRNR" id="PIRNR002786"/>
    </source>
</evidence>
<keyword evidence="8" id="KW-1133">Transmembrane helix</keyword>
<evidence type="ECO:0000259" key="12">
    <source>
        <dbReference type="Pfam" id="PF21687"/>
    </source>
</evidence>
<evidence type="ECO:0000259" key="11">
    <source>
        <dbReference type="Pfam" id="PF03934"/>
    </source>
</evidence>
<keyword evidence="5 10" id="KW-0997">Cell inner membrane</keyword>
<evidence type="ECO:0000313" key="13">
    <source>
        <dbReference type="EMBL" id="MBB1519433.1"/>
    </source>
</evidence>
<dbReference type="EMBL" id="JACJFN010000002">
    <property type="protein sequence ID" value="MBB1519433.1"/>
    <property type="molecule type" value="Genomic_DNA"/>
</dbReference>
<dbReference type="Pfam" id="PF21687">
    <property type="entry name" value="T2SSK_1st"/>
    <property type="match status" value="1"/>
</dbReference>
<keyword evidence="9 10" id="KW-0472">Membrane</keyword>
<evidence type="ECO:0000256" key="6">
    <source>
        <dbReference type="ARBA" id="ARBA00022692"/>
    </source>
</evidence>
<dbReference type="GO" id="GO:0009306">
    <property type="term" value="P:protein secretion"/>
    <property type="evidence" value="ECO:0007669"/>
    <property type="project" value="InterPro"/>
</dbReference>
<comment type="similarity">
    <text evidence="2 10">Belongs to the GSP K family.</text>
</comment>
<dbReference type="InterPro" id="IPR005628">
    <property type="entry name" value="GspK"/>
</dbReference>
<dbReference type="InterPro" id="IPR049031">
    <property type="entry name" value="T2SSK_SAM-like_1st"/>
</dbReference>
<dbReference type="SUPFAM" id="SSF158544">
    <property type="entry name" value="GspK insert domain-like"/>
    <property type="match status" value="1"/>
</dbReference>
<dbReference type="InterPro" id="IPR045584">
    <property type="entry name" value="Pilin-like"/>
</dbReference>
<dbReference type="Proteomes" id="UP000581189">
    <property type="component" value="Unassembled WGS sequence"/>
</dbReference>
<dbReference type="GO" id="GO:0005886">
    <property type="term" value="C:plasma membrane"/>
    <property type="evidence" value="ECO:0007669"/>
    <property type="project" value="UniProtKB-SubCell"/>
</dbReference>
<evidence type="ECO:0000256" key="8">
    <source>
        <dbReference type="ARBA" id="ARBA00022989"/>
    </source>
</evidence>
<accession>A0A7W4DBE9</accession>
<dbReference type="PANTHER" id="PTHR38831:SF1">
    <property type="entry name" value="TYPE II SECRETION SYSTEM PROTEIN K-RELATED"/>
    <property type="match status" value="1"/>
</dbReference>